<comment type="caution">
    <text evidence="1">The sequence shown here is derived from an EMBL/GenBank/DDBJ whole genome shotgun (WGS) entry which is preliminary data.</text>
</comment>
<dbReference type="Proteomes" id="UP001524547">
    <property type="component" value="Unassembled WGS sequence"/>
</dbReference>
<sequence>SALAFGRHGPDMSRVMSETLPLLVGRGAPSAFLSPGVGNASRPGAVLRRGSLWLVAALAIAPAASLFATTAGAQTHGAPAAASGPVAPVAALYAALGQLERSQNTSFAARTQMLTPAVDRAFDLPTVLATSVGLRYRSLPEAQKQQLLDQFRQFTVARYVSNFAPGNGDQLSVEPNARPSPIPGQQIVTSHIVNSDGGKTKVDYVMRQGPAGWQVVDVLLNGNISQVAVQRADFSSSFSSGDATPLINSLRKKTQDFSDG</sequence>
<reference evidence="1 2" key="1">
    <citation type="submission" date="2022-06" db="EMBL/GenBank/DDBJ databases">
        <title>Rhizosaccharibacter gen. nov. sp. nov. KSS12, endophytic bacteria isolated from sugarcane.</title>
        <authorList>
            <person name="Pitiwittayakul N."/>
        </authorList>
    </citation>
    <scope>NUCLEOTIDE SEQUENCE [LARGE SCALE GENOMIC DNA]</scope>
    <source>
        <strain evidence="1 2">KSS12</strain>
    </source>
</reference>
<dbReference type="RefSeq" id="WP_422920760.1">
    <property type="nucleotide sequence ID" value="NZ_JAMZEJ010000009.1"/>
</dbReference>
<proteinExistence type="predicted"/>
<evidence type="ECO:0000313" key="1">
    <source>
        <dbReference type="EMBL" id="MCQ8242002.1"/>
    </source>
</evidence>
<protein>
    <submittedName>
        <fullName evidence="1">ABC transporter substrate-binding protein</fullName>
    </submittedName>
</protein>
<gene>
    <name evidence="1" type="ORF">NFI88_14270</name>
</gene>
<accession>A0ABT1W071</accession>
<dbReference type="Pfam" id="PF05494">
    <property type="entry name" value="MlaC"/>
    <property type="match status" value="1"/>
</dbReference>
<evidence type="ECO:0000313" key="2">
    <source>
        <dbReference type="Proteomes" id="UP001524547"/>
    </source>
</evidence>
<dbReference type="InterPro" id="IPR042245">
    <property type="entry name" value="Tgt2/MlaC_sf"/>
</dbReference>
<dbReference type="Gene3D" id="3.10.450.710">
    <property type="entry name" value="Tgt2/MlaC"/>
    <property type="match status" value="1"/>
</dbReference>
<name>A0ABT1W071_9PROT</name>
<organism evidence="1 2">
    <name type="scientific">Rhizosaccharibacter radicis</name>
    <dbReference type="NCBI Taxonomy" id="2782605"/>
    <lineage>
        <taxon>Bacteria</taxon>
        <taxon>Pseudomonadati</taxon>
        <taxon>Pseudomonadota</taxon>
        <taxon>Alphaproteobacteria</taxon>
        <taxon>Acetobacterales</taxon>
        <taxon>Acetobacteraceae</taxon>
        <taxon>Rhizosaccharibacter</taxon>
    </lineage>
</organism>
<feature type="non-terminal residue" evidence="1">
    <location>
        <position position="1"/>
    </location>
</feature>
<keyword evidence="2" id="KW-1185">Reference proteome</keyword>
<dbReference type="EMBL" id="JAMZEJ010000009">
    <property type="protein sequence ID" value="MCQ8242002.1"/>
    <property type="molecule type" value="Genomic_DNA"/>
</dbReference>
<dbReference type="InterPro" id="IPR008869">
    <property type="entry name" value="MlaC/ttg2D"/>
</dbReference>